<keyword evidence="2" id="KW-1185">Reference proteome</keyword>
<accession>A0A4R9GLF9</accession>
<dbReference type="EMBL" id="RQEV01000015">
    <property type="protein sequence ID" value="TGK15644.1"/>
    <property type="molecule type" value="Genomic_DNA"/>
</dbReference>
<comment type="caution">
    <text evidence="1">The sequence shown here is derived from an EMBL/GenBank/DDBJ whole genome shotgun (WGS) entry which is preliminary data.</text>
</comment>
<reference evidence="1" key="1">
    <citation type="journal article" date="2019" name="PLoS Negl. Trop. Dis.">
        <title>Revisiting the worldwide diversity of Leptospira species in the environment.</title>
        <authorList>
            <person name="Vincent A.T."/>
            <person name="Schiettekatte O."/>
            <person name="Bourhy P."/>
            <person name="Veyrier F.J."/>
            <person name="Picardeau M."/>
        </authorList>
    </citation>
    <scope>NUCLEOTIDE SEQUENCE [LARGE SCALE GENOMIC DNA]</scope>
    <source>
        <strain evidence="1">SCS5</strain>
    </source>
</reference>
<dbReference type="Proteomes" id="UP000297855">
    <property type="component" value="Unassembled WGS sequence"/>
</dbReference>
<name>A0A4R9GLF9_9LEPT</name>
<dbReference type="RefSeq" id="WP_135814364.1">
    <property type="nucleotide sequence ID" value="NZ_RQEV01000015.1"/>
</dbReference>
<dbReference type="OrthoDB" id="328979at2"/>
<protein>
    <submittedName>
        <fullName evidence="1">Uncharacterized protein</fullName>
    </submittedName>
</protein>
<dbReference type="AlphaFoldDB" id="A0A4R9GLF9"/>
<gene>
    <name evidence="1" type="ORF">EHO61_14930</name>
</gene>
<organism evidence="1 2">
    <name type="scientific">Leptospira fluminis</name>
    <dbReference type="NCBI Taxonomy" id="2484979"/>
    <lineage>
        <taxon>Bacteria</taxon>
        <taxon>Pseudomonadati</taxon>
        <taxon>Spirochaetota</taxon>
        <taxon>Spirochaetia</taxon>
        <taxon>Leptospirales</taxon>
        <taxon>Leptospiraceae</taxon>
        <taxon>Leptospira</taxon>
    </lineage>
</organism>
<sequence>MKRIFIVSLPIFLVFSFLENCAVFQRKNRILTSYLDEKIRPESAVAQVALSPVAIPVGVVSLFLDGLVLHPISVIPDALEDTYKVIWMDPTGGVVFQTIVFFPKLAVTPLFFLVDFLGRSGIAF</sequence>
<evidence type="ECO:0000313" key="1">
    <source>
        <dbReference type="EMBL" id="TGK15644.1"/>
    </source>
</evidence>
<proteinExistence type="predicted"/>
<evidence type="ECO:0000313" key="2">
    <source>
        <dbReference type="Proteomes" id="UP000297855"/>
    </source>
</evidence>